<protein>
    <submittedName>
        <fullName evidence="2">Uncharacterized protein</fullName>
    </submittedName>
</protein>
<reference evidence="2 3" key="1">
    <citation type="submission" date="2016-02" db="EMBL/GenBank/DDBJ databases">
        <title>Genome analysis of coral dinoflagellate symbionts highlights evolutionary adaptations to a symbiotic lifestyle.</title>
        <authorList>
            <person name="Aranda M."/>
            <person name="Li Y."/>
            <person name="Liew Y.J."/>
            <person name="Baumgarten S."/>
            <person name="Simakov O."/>
            <person name="Wilson M."/>
            <person name="Piel J."/>
            <person name="Ashoor H."/>
            <person name="Bougouffa S."/>
            <person name="Bajic V.B."/>
            <person name="Ryu T."/>
            <person name="Ravasi T."/>
            <person name="Bayer T."/>
            <person name="Micklem G."/>
            <person name="Kim H."/>
            <person name="Bhak J."/>
            <person name="Lajeunesse T.C."/>
            <person name="Voolstra C.R."/>
        </authorList>
    </citation>
    <scope>NUCLEOTIDE SEQUENCE [LARGE SCALE GENOMIC DNA]</scope>
    <source>
        <strain evidence="2 3">CCMP2467</strain>
    </source>
</reference>
<comment type="caution">
    <text evidence="2">The sequence shown here is derived from an EMBL/GenBank/DDBJ whole genome shotgun (WGS) entry which is preliminary data.</text>
</comment>
<proteinExistence type="predicted"/>
<dbReference type="EMBL" id="LSRX01000165">
    <property type="protein sequence ID" value="OLQ06189.1"/>
    <property type="molecule type" value="Genomic_DNA"/>
</dbReference>
<accession>A0A1Q9EFL0</accession>
<gene>
    <name evidence="2" type="ORF">AK812_SmicGene10548</name>
</gene>
<keyword evidence="3" id="KW-1185">Reference proteome</keyword>
<evidence type="ECO:0000256" key="1">
    <source>
        <dbReference type="SAM" id="SignalP"/>
    </source>
</evidence>
<dbReference type="AlphaFoldDB" id="A0A1Q9EFL0"/>
<name>A0A1Q9EFL0_SYMMI</name>
<evidence type="ECO:0000313" key="2">
    <source>
        <dbReference type="EMBL" id="OLQ06189.1"/>
    </source>
</evidence>
<evidence type="ECO:0000313" key="3">
    <source>
        <dbReference type="Proteomes" id="UP000186817"/>
    </source>
</evidence>
<feature type="chain" id="PRO_5010221588" evidence="1">
    <location>
        <begin position="30"/>
        <end position="129"/>
    </location>
</feature>
<sequence>MFMKAASTLPNFLAAGMLWLQTPSRLSLAARLLRRILLGFGREEGDAGAGTLSGGLKGLAKPCSSFLQRRPTSIKMAARVSLAVSAQHGDGENILKTPGIFFEQRCFTRVRAGVQRIVGAASTVRDPQL</sequence>
<dbReference type="Proteomes" id="UP000186817">
    <property type="component" value="Unassembled WGS sequence"/>
</dbReference>
<keyword evidence="1" id="KW-0732">Signal</keyword>
<feature type="signal peptide" evidence="1">
    <location>
        <begin position="1"/>
        <end position="29"/>
    </location>
</feature>
<organism evidence="2 3">
    <name type="scientific">Symbiodinium microadriaticum</name>
    <name type="common">Dinoflagellate</name>
    <name type="synonym">Zooxanthella microadriatica</name>
    <dbReference type="NCBI Taxonomy" id="2951"/>
    <lineage>
        <taxon>Eukaryota</taxon>
        <taxon>Sar</taxon>
        <taxon>Alveolata</taxon>
        <taxon>Dinophyceae</taxon>
        <taxon>Suessiales</taxon>
        <taxon>Symbiodiniaceae</taxon>
        <taxon>Symbiodinium</taxon>
    </lineage>
</organism>